<dbReference type="AlphaFoldDB" id="A0A6J3DHB4"/>
<dbReference type="InterPro" id="IPR005391">
    <property type="entry name" value="NeuromedU_rcpt_1"/>
</dbReference>
<keyword evidence="9 12" id="KW-0675">Receptor</keyword>
<feature type="transmembrane region" description="Helical" evidence="14">
    <location>
        <begin position="233"/>
        <end position="257"/>
    </location>
</feature>
<dbReference type="InterPro" id="IPR017452">
    <property type="entry name" value="GPCR_Rhodpsn_7TM"/>
</dbReference>
<evidence type="ECO:0000256" key="7">
    <source>
        <dbReference type="ARBA" id="ARBA00023136"/>
    </source>
</evidence>
<dbReference type="InterPro" id="IPR000276">
    <property type="entry name" value="GPCR_Rhodpsn"/>
</dbReference>
<protein>
    <submittedName>
        <fullName evidence="17">Neuromedin-U receptor 1</fullName>
    </submittedName>
</protein>
<keyword evidence="7 14" id="KW-0472">Membrane</keyword>
<dbReference type="InterPro" id="IPR005390">
    <property type="entry name" value="NeuromedU_rcpt"/>
</dbReference>
<dbReference type="PRINTS" id="PR01565">
    <property type="entry name" value="NEUROMEDINUR"/>
</dbReference>
<evidence type="ECO:0000256" key="3">
    <source>
        <dbReference type="ARBA" id="ARBA00022475"/>
    </source>
</evidence>
<feature type="transmembrane region" description="Helical" evidence="14">
    <location>
        <begin position="184"/>
        <end position="202"/>
    </location>
</feature>
<feature type="transmembrane region" description="Helical" evidence="14">
    <location>
        <begin position="62"/>
        <end position="89"/>
    </location>
</feature>
<evidence type="ECO:0000256" key="11">
    <source>
        <dbReference type="ARBA" id="ARBA00023224"/>
    </source>
</evidence>
<evidence type="ECO:0000256" key="10">
    <source>
        <dbReference type="ARBA" id="ARBA00023180"/>
    </source>
</evidence>
<organism evidence="16 17">
    <name type="scientific">Aythya fuligula</name>
    <name type="common">Tufted duck</name>
    <name type="synonym">Anas fuligula</name>
    <dbReference type="NCBI Taxonomy" id="219594"/>
    <lineage>
        <taxon>Eukaryota</taxon>
        <taxon>Metazoa</taxon>
        <taxon>Chordata</taxon>
        <taxon>Craniata</taxon>
        <taxon>Vertebrata</taxon>
        <taxon>Euteleostomi</taxon>
        <taxon>Archelosauria</taxon>
        <taxon>Archosauria</taxon>
        <taxon>Dinosauria</taxon>
        <taxon>Saurischia</taxon>
        <taxon>Theropoda</taxon>
        <taxon>Coelurosauria</taxon>
        <taxon>Aves</taxon>
        <taxon>Neognathae</taxon>
        <taxon>Galloanserae</taxon>
        <taxon>Anseriformes</taxon>
        <taxon>Anatidae</taxon>
        <taxon>Aythyinae</taxon>
        <taxon>Aythya</taxon>
    </lineage>
</organism>
<evidence type="ECO:0000256" key="6">
    <source>
        <dbReference type="ARBA" id="ARBA00023040"/>
    </source>
</evidence>
<dbReference type="PANTHER" id="PTHR24243:SF109">
    <property type="entry name" value="NEUROMEDIN-U RECEPTOR 1"/>
    <property type="match status" value="1"/>
</dbReference>
<dbReference type="InParanoid" id="A0A6J3DHB4"/>
<keyword evidence="4 12" id="KW-0812">Transmembrane</keyword>
<keyword evidence="5 14" id="KW-1133">Transmembrane helix</keyword>
<keyword evidence="8" id="KW-1015">Disulfide bond</keyword>
<evidence type="ECO:0000256" key="9">
    <source>
        <dbReference type="ARBA" id="ARBA00023170"/>
    </source>
</evidence>
<dbReference type="SUPFAM" id="SSF81321">
    <property type="entry name" value="Family A G protein-coupled receptor-like"/>
    <property type="match status" value="1"/>
</dbReference>
<keyword evidence="16" id="KW-1185">Reference proteome</keyword>
<dbReference type="PROSITE" id="PS50262">
    <property type="entry name" value="G_PROTEIN_RECEP_F1_2"/>
    <property type="match status" value="1"/>
</dbReference>
<feature type="transmembrane region" description="Helical" evidence="14">
    <location>
        <begin position="101"/>
        <end position="122"/>
    </location>
</feature>
<evidence type="ECO:0000256" key="5">
    <source>
        <dbReference type="ARBA" id="ARBA00022989"/>
    </source>
</evidence>
<feature type="transmembrane region" description="Helical" evidence="14">
    <location>
        <begin position="332"/>
        <end position="357"/>
    </location>
</feature>
<keyword evidence="6 12" id="KW-0297">G-protein coupled receptor</keyword>
<dbReference type="SMART" id="SM01381">
    <property type="entry name" value="7TM_GPCR_Srsx"/>
    <property type="match status" value="1"/>
</dbReference>
<evidence type="ECO:0000256" key="14">
    <source>
        <dbReference type="SAM" id="Phobius"/>
    </source>
</evidence>
<proteinExistence type="inferred from homology"/>
<dbReference type="KEGG" id="aful:116492292"/>
<feature type="transmembrane region" description="Helical" evidence="14">
    <location>
        <begin position="294"/>
        <end position="312"/>
    </location>
</feature>
<keyword evidence="11 12" id="KW-0807">Transducer</keyword>
<evidence type="ECO:0000256" key="4">
    <source>
        <dbReference type="ARBA" id="ARBA00022692"/>
    </source>
</evidence>
<evidence type="ECO:0000313" key="16">
    <source>
        <dbReference type="Proteomes" id="UP000504639"/>
    </source>
</evidence>
<feature type="region of interest" description="Disordered" evidence="13">
    <location>
        <begin position="375"/>
        <end position="403"/>
    </location>
</feature>
<dbReference type="PRINTS" id="PR01566">
    <property type="entry name" value="NEUROMEDNU1R"/>
</dbReference>
<evidence type="ECO:0000256" key="8">
    <source>
        <dbReference type="ARBA" id="ARBA00023157"/>
    </source>
</evidence>
<dbReference type="Pfam" id="PF00001">
    <property type="entry name" value="7tm_1"/>
    <property type="match status" value="1"/>
</dbReference>
<dbReference type="Gene3D" id="1.20.1070.10">
    <property type="entry name" value="Rhodopsin 7-helix transmembrane proteins"/>
    <property type="match status" value="1"/>
</dbReference>
<comment type="similarity">
    <text evidence="12">Belongs to the G-protein coupled receptor 1 family.</text>
</comment>
<accession>A0A6J3DHB4</accession>
<evidence type="ECO:0000256" key="13">
    <source>
        <dbReference type="SAM" id="MobiDB-lite"/>
    </source>
</evidence>
<dbReference type="PANTHER" id="PTHR24243">
    <property type="entry name" value="G-PROTEIN COUPLED RECEPTOR"/>
    <property type="match status" value="1"/>
</dbReference>
<reference evidence="17" key="1">
    <citation type="submission" date="2025-08" db="UniProtKB">
        <authorList>
            <consortium name="RefSeq"/>
        </authorList>
    </citation>
    <scope>IDENTIFICATION</scope>
    <source>
        <tissue evidence="17">Lung</tissue>
    </source>
</reference>
<dbReference type="GO" id="GO:0001607">
    <property type="term" value="F:neuromedin U receptor activity"/>
    <property type="evidence" value="ECO:0007669"/>
    <property type="project" value="InterPro"/>
</dbReference>
<keyword evidence="3" id="KW-1003">Cell membrane</keyword>
<dbReference type="RefSeq" id="XP_032048738.1">
    <property type="nucleotide sequence ID" value="XM_032192847.1"/>
</dbReference>
<dbReference type="PRINTS" id="PR00237">
    <property type="entry name" value="GPCRRHODOPSN"/>
</dbReference>
<feature type="transmembrane region" description="Helical" evidence="14">
    <location>
        <begin position="142"/>
        <end position="164"/>
    </location>
</feature>
<name>A0A6J3DHB4_AYTFU</name>
<keyword evidence="10" id="KW-0325">Glycoprotein</keyword>
<evidence type="ECO:0000256" key="2">
    <source>
        <dbReference type="ARBA" id="ARBA00004651"/>
    </source>
</evidence>
<dbReference type="Proteomes" id="UP000504639">
    <property type="component" value="Chromosome 9"/>
</dbReference>
<dbReference type="GO" id="GO:0005886">
    <property type="term" value="C:plasma membrane"/>
    <property type="evidence" value="ECO:0007669"/>
    <property type="project" value="UniProtKB-SubCell"/>
</dbReference>
<evidence type="ECO:0000256" key="1">
    <source>
        <dbReference type="ARBA" id="ARBA00003593"/>
    </source>
</evidence>
<comment type="function">
    <text evidence="1">Receptor for the neuromedin-U and neuromedin-S neuropeptides.</text>
</comment>
<evidence type="ECO:0000256" key="12">
    <source>
        <dbReference type="RuleBase" id="RU000688"/>
    </source>
</evidence>
<feature type="compositionally biased region" description="Polar residues" evidence="13">
    <location>
        <begin position="383"/>
        <end position="394"/>
    </location>
</feature>
<gene>
    <name evidence="17" type="primary">NMUR1</name>
</gene>
<evidence type="ECO:0000259" key="15">
    <source>
        <dbReference type="PROSITE" id="PS50262"/>
    </source>
</evidence>
<dbReference type="CTD" id="10316"/>
<evidence type="ECO:0000313" key="17">
    <source>
        <dbReference type="RefSeq" id="XP_032048738.1"/>
    </source>
</evidence>
<dbReference type="CDD" id="cd15358">
    <property type="entry name" value="7tmA_NMU-R1"/>
    <property type="match status" value="1"/>
</dbReference>
<comment type="subcellular location">
    <subcellularLocation>
        <location evidence="2">Cell membrane</location>
        <topology evidence="2">Multi-pass membrane protein</topology>
    </subcellularLocation>
</comment>
<dbReference type="GeneID" id="116492292"/>
<sequence>MNPYINCSGPELPLPQRDFPAEPLSPALCNRTHPDALFDPKNANLTEEQLRDKYLGPRRSSFFVPVCVVYLLIFAVGAVGNTLTCIVILRHRFMRTPTNYYLFSLAVSDLLVLLLGMPLELYDMWSNYPFLLGAGGCYFKTLLFEAVCFASILNVTALSVERYIAVVHPLKAKYVVTRNHAKRVIVAIWLAAVVCSIPNTSLHGLRPLYVPGRGRVPDSEICTLVKPRLTYNLIIQITTIVFFFLPMGTISVLYLLIGLQLKKEKMLEALGAKSSGDGDYRGGRGQKKVKRRQVTKMLFVLVVVFGICWAPFHTDRLVWSFVSTWTSRMLHMFQYVHIISGVFFYLSSAANPILYNLMSTRFREMFKEVMCHPGHRPPGSHKYSPSVTHGTTRSTECEPVPGANGLPLSDGEEYEMEEMEGGQAATHAMSLC</sequence>
<feature type="domain" description="G-protein coupled receptors family 1 profile" evidence="15">
    <location>
        <begin position="80"/>
        <end position="355"/>
    </location>
</feature>
<dbReference type="PROSITE" id="PS00237">
    <property type="entry name" value="G_PROTEIN_RECEP_F1_1"/>
    <property type="match status" value="1"/>
</dbReference>